<dbReference type="GO" id="GO:0008233">
    <property type="term" value="F:peptidase activity"/>
    <property type="evidence" value="ECO:0007669"/>
    <property type="project" value="UniProtKB-KW"/>
</dbReference>
<dbReference type="Pfam" id="PF03732">
    <property type="entry name" value="Retrotrans_gag"/>
    <property type="match status" value="2"/>
</dbReference>
<dbReference type="Pfam" id="PF17917">
    <property type="entry name" value="RT_RNaseH"/>
    <property type="match status" value="1"/>
</dbReference>
<keyword evidence="9" id="KW-0863">Zinc-finger</keyword>
<dbReference type="GO" id="GO:0004519">
    <property type="term" value="F:endonuclease activity"/>
    <property type="evidence" value="ECO:0007669"/>
    <property type="project" value="UniProtKB-KW"/>
</dbReference>
<evidence type="ECO:0000256" key="5">
    <source>
        <dbReference type="ARBA" id="ARBA00022722"/>
    </source>
</evidence>
<dbReference type="InterPro" id="IPR043128">
    <property type="entry name" value="Rev_trsase/Diguanyl_cyclase"/>
</dbReference>
<dbReference type="Pfam" id="PF00078">
    <property type="entry name" value="RVT_1"/>
    <property type="match status" value="1"/>
</dbReference>
<sequence length="1557" mass="180086">MTYDSGKSIAEDETKLADPKLFMEAMMSEMRRVMKIEMEQVHERIDQMENRREEQKQNGRNLRRRERVPAREEEEERYGSGFDEEEDRDSIVNNRRPGGRFGGARNREDNNLSGIKMKIPSFQGRSDPEAYLEWEKKMEFVFDCHNYSETKKVKLAVIEFSEYAVTWWDQLVINRRRNRERPIDTWEEMKVVMRKRFIPSYYYRELYKKLQGLRQGSRSVEDYYKEMEIAMIRANVEEDREATMARFLLGLNREIHDKVEMQHYVELEDMVHMAIKVEQQLKRGSGTRAGHNSSSTSWKSSHAKPLDKSQTPKPEPKSVTTSHVPQGKTEASTSRNRDIKCFRCQGRGHIASQCPNKQVMVLQANGEIVTDCEDSDTDDMPPLEDVFEEEYLAPDALTLVARRALSLQAKGVDEIQRENIFHTRCYVKDKVCSVIIDGGSCTNVASTIMVEKLGLPMAKHPRPYKLQWLNDSGEIRVNKQVLVAFRIGKYEDEVMCDVVPMQAGHLLLGRPWQFDRQVKHDGFTNKYSFVLNQRLITLVPLTPQQVYEDQVRLQKESDQKKESEQKKKSENQRGAEKNEREKENQSLALERKSERTQKNFYAKVSEIKRAMFSNQPMIVLLYKEALLNTNELDLALPSSIVSLLQEYEDVFPEETPHGLPPIRGIEHQIDFVPGATIPNRPAYRSNPEETKELQRQVSELLEKGHVRESMSPCAVPVLLVPKKDGTWRMCVDCRAINNITVKYRHPIPRLDDMLDELHGSCIFSKIDLKSGYHQIRIKEGDEWKTAFKTKYGLYEWLVMPFGLTNAPSTFMRLMNHVLRTFIGRFVVVYFDDILIYSKNLDDHVVHVKSVLDVLRKERLFANLKKCTFYTDKLVFLGFVVSAQGIQVDEEKVRAIQDWPSPTSVGNVRSFHGLASFYRRFVKDFSSLAAPLTEVIKKNVGFRWGEEQEKAFQLIKEKLTNAPLLSLPNFSKTFEIECDASGVGIGAVLMQEGRPIAYFSEKLSGAALNYPTYDKELYALVRALETWQHYLWPKEFVIHTDHESLKHLKGQHKLNKRHARWVEFIETFPYVIRYKQGDDLRANPFQEEGNDGDQGTTSKDLVQVPIGPVTRARAKKFKDVLNGLIQELWAQANSWRPIGHDPPGQQRIITLIQVLEGSELLELIGISRGVHLDLSNGNSITVCGVFLIPRGETSNKEGQAESSLMLRAMQQQFERMDVMFNEIRDRMDRQDAVIATWREGRPQGGPYVRRQARRAPVDDSDGDHEDEFEGEEDQASLNGRFVPRGERRGRGFRTGLRWRDGTDGNLGNIKMKIPSFQGKNDPEAYLEWEKKVELIFECHNYSEEKKVKLAVIEFTDYAIIWWDQLVMNRRRNHERAIETWEEMRAIMRRRFVPSHYYRDLYQKLQSLTQGYRSVDDYYKEMEIALIRANVEEDREATMARWNDNDGNQGGPSLKDPLLVPDGPITRSRPKKIKEAMQGLVQSTWDEASKSPTIKVDHNLCGVPTSELIKGHIASQCPNKRTMIARVDGEVETESESDADQMPMLEDTSDDDVEYPVEG</sequence>
<evidence type="ECO:0000256" key="4">
    <source>
        <dbReference type="ARBA" id="ARBA00022695"/>
    </source>
</evidence>
<reference evidence="13" key="1">
    <citation type="submission" date="2018-02" db="EMBL/GenBank/DDBJ databases">
        <authorList>
            <person name="Cohen D.B."/>
            <person name="Kent A.D."/>
        </authorList>
    </citation>
    <scope>NUCLEOTIDE SEQUENCE</scope>
</reference>
<evidence type="ECO:0000256" key="1">
    <source>
        <dbReference type="ARBA" id="ARBA00012493"/>
    </source>
</evidence>
<evidence type="ECO:0000256" key="10">
    <source>
        <dbReference type="SAM" id="MobiDB-lite"/>
    </source>
</evidence>
<keyword evidence="7" id="KW-0378">Hydrolase</keyword>
<keyword evidence="4" id="KW-0548">Nucleotidyltransferase</keyword>
<gene>
    <name evidence="13" type="ORF">FSB_LOCUS46302</name>
</gene>
<keyword evidence="5" id="KW-0540">Nuclease</keyword>
<dbReference type="GO" id="GO:0003964">
    <property type="term" value="F:RNA-directed DNA polymerase activity"/>
    <property type="evidence" value="ECO:0007669"/>
    <property type="project" value="UniProtKB-KW"/>
</dbReference>
<feature type="region of interest" description="Disordered" evidence="10">
    <location>
        <begin position="1242"/>
        <end position="1273"/>
    </location>
</feature>
<dbReference type="InterPro" id="IPR036875">
    <property type="entry name" value="Znf_CCHC_sf"/>
</dbReference>
<accession>A0A2N9I332</accession>
<dbReference type="InterPro" id="IPR021109">
    <property type="entry name" value="Peptidase_aspartic_dom_sf"/>
</dbReference>
<dbReference type="Gene3D" id="3.10.20.370">
    <property type="match status" value="1"/>
</dbReference>
<feature type="compositionally biased region" description="Polar residues" evidence="10">
    <location>
        <begin position="308"/>
        <end position="334"/>
    </location>
</feature>
<dbReference type="CDD" id="cd09274">
    <property type="entry name" value="RNase_HI_RT_Ty3"/>
    <property type="match status" value="1"/>
</dbReference>
<organism evidence="13">
    <name type="scientific">Fagus sylvatica</name>
    <name type="common">Beechnut</name>
    <dbReference type="NCBI Taxonomy" id="28930"/>
    <lineage>
        <taxon>Eukaryota</taxon>
        <taxon>Viridiplantae</taxon>
        <taxon>Streptophyta</taxon>
        <taxon>Embryophyta</taxon>
        <taxon>Tracheophyta</taxon>
        <taxon>Spermatophyta</taxon>
        <taxon>Magnoliopsida</taxon>
        <taxon>eudicotyledons</taxon>
        <taxon>Gunneridae</taxon>
        <taxon>Pentapetalae</taxon>
        <taxon>rosids</taxon>
        <taxon>fabids</taxon>
        <taxon>Fagales</taxon>
        <taxon>Fagaceae</taxon>
        <taxon>Fagus</taxon>
    </lineage>
</organism>
<dbReference type="Gene3D" id="3.10.10.10">
    <property type="entry name" value="HIV Type 1 Reverse Transcriptase, subunit A, domain 1"/>
    <property type="match status" value="1"/>
</dbReference>
<dbReference type="FunFam" id="3.10.10.10:FF:000007">
    <property type="entry name" value="Retrovirus-related Pol polyprotein from transposon 17.6-like Protein"/>
    <property type="match status" value="1"/>
</dbReference>
<feature type="compositionally biased region" description="Acidic residues" evidence="10">
    <location>
        <begin position="1257"/>
        <end position="1273"/>
    </location>
</feature>
<dbReference type="SMART" id="SM00343">
    <property type="entry name" value="ZnF_C2HC"/>
    <property type="match status" value="2"/>
</dbReference>
<dbReference type="InterPro" id="IPR043502">
    <property type="entry name" value="DNA/RNA_pol_sf"/>
</dbReference>
<evidence type="ECO:0000256" key="8">
    <source>
        <dbReference type="ARBA" id="ARBA00022918"/>
    </source>
</evidence>
<dbReference type="EMBL" id="OIVN01004624">
    <property type="protein sequence ID" value="SPD18420.1"/>
    <property type="molecule type" value="Genomic_DNA"/>
</dbReference>
<dbReference type="GO" id="GO:0006508">
    <property type="term" value="P:proteolysis"/>
    <property type="evidence" value="ECO:0007669"/>
    <property type="project" value="UniProtKB-KW"/>
</dbReference>
<keyword evidence="3" id="KW-0808">Transferase</keyword>
<evidence type="ECO:0000313" key="13">
    <source>
        <dbReference type="EMBL" id="SPD18420.1"/>
    </source>
</evidence>
<evidence type="ECO:0000256" key="6">
    <source>
        <dbReference type="ARBA" id="ARBA00022759"/>
    </source>
</evidence>
<dbReference type="CDD" id="cd01647">
    <property type="entry name" value="RT_LTR"/>
    <property type="match status" value="1"/>
</dbReference>
<feature type="region of interest" description="Disordered" evidence="10">
    <location>
        <begin position="550"/>
        <end position="592"/>
    </location>
</feature>
<dbReference type="Gene3D" id="4.10.60.10">
    <property type="entry name" value="Zinc finger, CCHC-type"/>
    <property type="match status" value="1"/>
</dbReference>
<feature type="region of interest" description="Disordered" evidence="10">
    <location>
        <begin position="46"/>
        <end position="109"/>
    </location>
</feature>
<feature type="domain" description="Reverse transcriptase" evidence="12">
    <location>
        <begin position="701"/>
        <end position="880"/>
    </location>
</feature>
<dbReference type="InterPro" id="IPR001878">
    <property type="entry name" value="Znf_CCHC"/>
</dbReference>
<evidence type="ECO:0000259" key="11">
    <source>
        <dbReference type="PROSITE" id="PS50158"/>
    </source>
</evidence>
<dbReference type="SUPFAM" id="SSF56672">
    <property type="entry name" value="DNA/RNA polymerases"/>
    <property type="match status" value="1"/>
</dbReference>
<dbReference type="InterPro" id="IPR005162">
    <property type="entry name" value="Retrotrans_gag_dom"/>
</dbReference>
<feature type="compositionally biased region" description="Acidic residues" evidence="10">
    <location>
        <begin position="72"/>
        <end position="88"/>
    </location>
</feature>
<feature type="region of interest" description="Disordered" evidence="10">
    <location>
        <begin position="1440"/>
        <end position="1465"/>
    </location>
</feature>
<dbReference type="GO" id="GO:0008270">
    <property type="term" value="F:zinc ion binding"/>
    <property type="evidence" value="ECO:0007669"/>
    <property type="project" value="UniProtKB-KW"/>
</dbReference>
<dbReference type="InterPro" id="IPR041373">
    <property type="entry name" value="RT_RNaseH"/>
</dbReference>
<dbReference type="PROSITE" id="PS50878">
    <property type="entry name" value="RT_POL"/>
    <property type="match status" value="1"/>
</dbReference>
<feature type="compositionally biased region" description="Basic and acidic residues" evidence="10">
    <location>
        <begin position="46"/>
        <end position="57"/>
    </location>
</feature>
<dbReference type="InterPro" id="IPR000477">
    <property type="entry name" value="RT_dom"/>
</dbReference>
<protein>
    <recommendedName>
        <fullName evidence="1">RNA-directed DNA polymerase</fullName>
        <ecNumber evidence="1">2.7.7.49</ecNumber>
    </recommendedName>
</protein>
<name>A0A2N9I332_FAGSY</name>
<dbReference type="Gene3D" id="3.30.70.270">
    <property type="match status" value="2"/>
</dbReference>
<dbReference type="PROSITE" id="PS50158">
    <property type="entry name" value="ZF_CCHC"/>
    <property type="match status" value="1"/>
</dbReference>
<feature type="region of interest" description="Disordered" evidence="10">
    <location>
        <begin position="282"/>
        <end position="335"/>
    </location>
</feature>
<dbReference type="SUPFAM" id="SSF57756">
    <property type="entry name" value="Retrovirus zinc finger-like domains"/>
    <property type="match status" value="1"/>
</dbReference>
<proteinExistence type="predicted"/>
<dbReference type="EC" id="2.7.7.49" evidence="1"/>
<feature type="domain" description="CCHC-type" evidence="11">
    <location>
        <begin position="340"/>
        <end position="356"/>
    </location>
</feature>
<evidence type="ECO:0000256" key="9">
    <source>
        <dbReference type="PROSITE-ProRule" id="PRU00047"/>
    </source>
</evidence>
<feature type="region of interest" description="Disordered" evidence="10">
    <location>
        <begin position="1527"/>
        <end position="1557"/>
    </location>
</feature>
<keyword evidence="9" id="KW-0479">Metal-binding</keyword>
<evidence type="ECO:0000256" key="3">
    <source>
        <dbReference type="ARBA" id="ARBA00022679"/>
    </source>
</evidence>
<feature type="compositionally biased region" description="Acidic residues" evidence="10">
    <location>
        <begin position="1528"/>
        <end position="1537"/>
    </location>
</feature>
<dbReference type="PANTHER" id="PTHR35046">
    <property type="entry name" value="ZINC KNUCKLE (CCHC-TYPE) FAMILY PROTEIN"/>
    <property type="match status" value="1"/>
</dbReference>
<feature type="compositionally biased region" description="Acidic residues" evidence="10">
    <location>
        <begin position="1545"/>
        <end position="1557"/>
    </location>
</feature>
<dbReference type="PANTHER" id="PTHR35046:SF9">
    <property type="entry name" value="RNA-DIRECTED DNA POLYMERASE"/>
    <property type="match status" value="1"/>
</dbReference>
<dbReference type="FunFam" id="3.30.70.270:FF:000020">
    <property type="entry name" value="Transposon Tf2-6 polyprotein-like Protein"/>
    <property type="match status" value="1"/>
</dbReference>
<keyword evidence="6" id="KW-0255">Endonuclease</keyword>
<keyword evidence="8" id="KW-0695">RNA-directed DNA polymerase</keyword>
<evidence type="ECO:0000256" key="7">
    <source>
        <dbReference type="ARBA" id="ARBA00022801"/>
    </source>
</evidence>
<keyword evidence="9" id="KW-0862">Zinc</keyword>
<dbReference type="Pfam" id="PF00098">
    <property type="entry name" value="zf-CCHC"/>
    <property type="match status" value="1"/>
</dbReference>
<dbReference type="GO" id="GO:0003676">
    <property type="term" value="F:nucleic acid binding"/>
    <property type="evidence" value="ECO:0007669"/>
    <property type="project" value="InterPro"/>
</dbReference>
<evidence type="ECO:0000259" key="12">
    <source>
        <dbReference type="PROSITE" id="PS50878"/>
    </source>
</evidence>
<dbReference type="CDD" id="cd00303">
    <property type="entry name" value="retropepsin_like"/>
    <property type="match status" value="1"/>
</dbReference>
<keyword evidence="2" id="KW-0645">Protease</keyword>
<evidence type="ECO:0000256" key="2">
    <source>
        <dbReference type="ARBA" id="ARBA00022670"/>
    </source>
</evidence>
<dbReference type="Gene3D" id="2.40.70.10">
    <property type="entry name" value="Acid Proteases"/>
    <property type="match status" value="1"/>
</dbReference>